<keyword evidence="7" id="KW-1015">Disulfide bond</keyword>
<feature type="region of interest" description="Disordered" evidence="9">
    <location>
        <begin position="27"/>
        <end position="70"/>
    </location>
</feature>
<feature type="signal peptide" evidence="10">
    <location>
        <begin position="1"/>
        <end position="25"/>
    </location>
</feature>
<evidence type="ECO:0000256" key="9">
    <source>
        <dbReference type="SAM" id="MobiDB-lite"/>
    </source>
</evidence>
<evidence type="ECO:0000256" key="4">
    <source>
        <dbReference type="ARBA" id="ARBA00022729"/>
    </source>
</evidence>
<accession>K4I0R2</accession>
<evidence type="ECO:0000256" key="6">
    <source>
        <dbReference type="ARBA" id="ARBA00022924"/>
    </source>
</evidence>
<name>K4I0R2_ABRGR</name>
<dbReference type="PROSITE" id="PS00263">
    <property type="entry name" value="NATRIURETIC_PEPTIDE"/>
    <property type="match status" value="1"/>
</dbReference>
<dbReference type="GO" id="GO:0019934">
    <property type="term" value="P:cGMP-mediated signaling"/>
    <property type="evidence" value="ECO:0007669"/>
    <property type="project" value="TreeGrafter"/>
</dbReference>
<dbReference type="SMART" id="SM00183">
    <property type="entry name" value="NAT_PEP"/>
    <property type="match status" value="1"/>
</dbReference>
<keyword evidence="2" id="KW-0964">Secreted</keyword>
<dbReference type="GO" id="GO:0005737">
    <property type="term" value="C:cytoplasm"/>
    <property type="evidence" value="ECO:0007669"/>
    <property type="project" value="TreeGrafter"/>
</dbReference>
<sequence length="248" mass="27589">MNFKLTCSGSLLLLLVLFTYDQGRANPLKRGQSLSKRFEDDSRELRQKRAAEENVPPLGPDVQKPRAEENLPPPYMPTVPRDVDENAPLLDLSLATASEENVPSPIFPFVLSAEGENVPPYQLLVPRSSIAKPPPFMPFIPKSSVAKPPPFLPLVPRSSIAKPPPFVPLVPRSSDENPPQFVNYEPRSFDENALRKLIHKVQRSFWRSPRRNKRLYPGDGCFGQKIERIGTVSGMGCGSSNTGYSGKK</sequence>
<evidence type="ECO:0000256" key="10">
    <source>
        <dbReference type="SAM" id="SignalP"/>
    </source>
</evidence>
<dbReference type="GO" id="GO:0005179">
    <property type="term" value="F:hormone activity"/>
    <property type="evidence" value="ECO:0007669"/>
    <property type="project" value="InterPro"/>
</dbReference>
<evidence type="ECO:0000256" key="3">
    <source>
        <dbReference type="ARBA" id="ARBA00022656"/>
    </source>
</evidence>
<dbReference type="InterPro" id="IPR030480">
    <property type="entry name" value="Natr_peptide_CS"/>
</dbReference>
<dbReference type="PANTHER" id="PTHR14066:SF10">
    <property type="entry name" value="NATRIURETIC PEPTIDES B"/>
    <property type="match status" value="1"/>
</dbReference>
<evidence type="ECO:0000256" key="2">
    <source>
        <dbReference type="ARBA" id="ARBA00022525"/>
    </source>
</evidence>
<protein>
    <submittedName>
        <fullName evidence="11">Natriuretic-Abr-2</fullName>
    </submittedName>
</protein>
<proteinExistence type="evidence at transcript level"/>
<dbReference type="GO" id="GO:0007168">
    <property type="term" value="P:receptor guanylyl cyclase signaling pathway"/>
    <property type="evidence" value="ECO:0007669"/>
    <property type="project" value="TreeGrafter"/>
</dbReference>
<evidence type="ECO:0000313" key="11">
    <source>
        <dbReference type="EMBL" id="AFU63213.1"/>
    </source>
</evidence>
<dbReference type="InterPro" id="IPR000663">
    <property type="entry name" value="Natr_peptide"/>
</dbReference>
<dbReference type="GO" id="GO:0006182">
    <property type="term" value="P:cGMP biosynthetic process"/>
    <property type="evidence" value="ECO:0007669"/>
    <property type="project" value="TreeGrafter"/>
</dbReference>
<dbReference type="GO" id="GO:0090729">
    <property type="term" value="F:toxin activity"/>
    <property type="evidence" value="ECO:0007669"/>
    <property type="project" value="UniProtKB-KW"/>
</dbReference>
<dbReference type="GO" id="GO:0051427">
    <property type="term" value="F:hormone receptor binding"/>
    <property type="evidence" value="ECO:0007669"/>
    <property type="project" value="TreeGrafter"/>
</dbReference>
<comment type="subcellular location">
    <subcellularLocation>
        <location evidence="1 8">Secreted</location>
    </subcellularLocation>
</comment>
<keyword evidence="4 10" id="KW-0732">Signal</keyword>
<evidence type="ECO:0000256" key="1">
    <source>
        <dbReference type="ARBA" id="ARBA00004613"/>
    </source>
</evidence>
<dbReference type="Pfam" id="PF00212">
    <property type="entry name" value="ANP"/>
    <property type="match status" value="1"/>
</dbReference>
<dbReference type="GO" id="GO:0005615">
    <property type="term" value="C:extracellular space"/>
    <property type="evidence" value="ECO:0007669"/>
    <property type="project" value="TreeGrafter"/>
</dbReference>
<evidence type="ECO:0000256" key="5">
    <source>
        <dbReference type="ARBA" id="ARBA00022858"/>
    </source>
</evidence>
<dbReference type="EMBL" id="JX459939">
    <property type="protein sequence ID" value="AFU63213.1"/>
    <property type="molecule type" value="mRNA"/>
</dbReference>
<evidence type="ECO:0000256" key="7">
    <source>
        <dbReference type="ARBA" id="ARBA00023157"/>
    </source>
</evidence>
<dbReference type="InterPro" id="IPR050787">
    <property type="entry name" value="Natriuretic_peptide"/>
</dbReference>
<organism evidence="11">
    <name type="scientific">Abronia graminea</name>
    <name type="common">Terrestrial arboreal alligator lizard</name>
    <name type="synonym">Gerrhonotus gramineus</name>
    <dbReference type="NCBI Taxonomy" id="278977"/>
    <lineage>
        <taxon>Eukaryota</taxon>
        <taxon>Metazoa</taxon>
        <taxon>Chordata</taxon>
        <taxon>Craniata</taxon>
        <taxon>Vertebrata</taxon>
        <taxon>Euteleostomi</taxon>
        <taxon>Lepidosauria</taxon>
        <taxon>Squamata</taxon>
        <taxon>Bifurcata</taxon>
        <taxon>Unidentata</taxon>
        <taxon>Episquamata</taxon>
        <taxon>Toxicofera</taxon>
        <taxon>Anguimorpha</taxon>
        <taxon>Neoanguimorpha</taxon>
        <taxon>Anguioidea</taxon>
        <taxon>Anguidae</taxon>
        <taxon>Abronia</taxon>
    </lineage>
</organism>
<feature type="chain" id="PRO_5003877437" evidence="10">
    <location>
        <begin position="26"/>
        <end position="248"/>
    </location>
</feature>
<keyword evidence="3" id="KW-0800">Toxin</keyword>
<dbReference type="GO" id="GO:0007218">
    <property type="term" value="P:neuropeptide signaling pathway"/>
    <property type="evidence" value="ECO:0007669"/>
    <property type="project" value="TreeGrafter"/>
</dbReference>
<keyword evidence="5 8" id="KW-0838">Vasoactive</keyword>
<evidence type="ECO:0000256" key="8">
    <source>
        <dbReference type="RuleBase" id="RU003686"/>
    </source>
</evidence>
<dbReference type="GO" id="GO:0097746">
    <property type="term" value="P:blood vessel diameter maintenance"/>
    <property type="evidence" value="ECO:0007669"/>
    <property type="project" value="UniProtKB-KW"/>
</dbReference>
<feature type="compositionally biased region" description="Basic and acidic residues" evidence="9">
    <location>
        <begin position="36"/>
        <end position="52"/>
    </location>
</feature>
<keyword evidence="6" id="KW-0382">Hypotensive agent</keyword>
<reference evidence="11" key="1">
    <citation type="journal article" date="2012" name="J. Mol. Evol.">
        <title>Structural and molecular diversification of the Anguimorpha lizard mandibular venom gland system in the arboreal species Abronia graminea.</title>
        <authorList>
            <person name="Koludarov I."/>
            <person name="Sunagar K."/>
            <person name="Undheim E.A."/>
            <person name="Jackson T.N."/>
            <person name="Ruder T."/>
            <person name="Whitehead D."/>
            <person name="Saucedo A.C."/>
            <person name="Mora G.R."/>
            <person name="Alagon A.C."/>
            <person name="King G."/>
            <person name="Antunes A."/>
            <person name="Fry B.G."/>
        </authorList>
    </citation>
    <scope>NUCLEOTIDE SEQUENCE</scope>
</reference>
<comment type="similarity">
    <text evidence="8">Belongs to the natriuretic peptide family.</text>
</comment>
<dbReference type="PANTHER" id="PTHR14066">
    <property type="entry name" value="ATRIAL NATRIURETIC FACTOR PRECURSOR"/>
    <property type="match status" value="1"/>
</dbReference>
<dbReference type="AlphaFoldDB" id="K4I0R2"/>
<dbReference type="GO" id="GO:0003085">
    <property type="term" value="P:negative regulation of systemic arterial blood pressure"/>
    <property type="evidence" value="ECO:0007669"/>
    <property type="project" value="TreeGrafter"/>
</dbReference>